<dbReference type="EMBL" id="SPLM01000072">
    <property type="protein sequence ID" value="TMW63469.1"/>
    <property type="molecule type" value="Genomic_DNA"/>
</dbReference>
<organism evidence="2 3">
    <name type="scientific">Pythium oligandrum</name>
    <name type="common">Mycoparasitic fungus</name>
    <dbReference type="NCBI Taxonomy" id="41045"/>
    <lineage>
        <taxon>Eukaryota</taxon>
        <taxon>Sar</taxon>
        <taxon>Stramenopiles</taxon>
        <taxon>Oomycota</taxon>
        <taxon>Peronosporomycetes</taxon>
        <taxon>Pythiales</taxon>
        <taxon>Pythiaceae</taxon>
        <taxon>Pythium</taxon>
    </lineage>
</organism>
<protein>
    <submittedName>
        <fullName evidence="2">Uncharacterized protein</fullName>
    </submittedName>
</protein>
<proteinExistence type="predicted"/>
<evidence type="ECO:0000256" key="1">
    <source>
        <dbReference type="SAM" id="MobiDB-lite"/>
    </source>
</evidence>
<gene>
    <name evidence="2" type="ORF">Poli38472_002410</name>
</gene>
<feature type="region of interest" description="Disordered" evidence="1">
    <location>
        <begin position="112"/>
        <end position="136"/>
    </location>
</feature>
<dbReference type="AlphaFoldDB" id="A0A8K1CI34"/>
<comment type="caution">
    <text evidence="2">The sequence shown here is derived from an EMBL/GenBank/DDBJ whole genome shotgun (WGS) entry which is preliminary data.</text>
</comment>
<evidence type="ECO:0000313" key="2">
    <source>
        <dbReference type="EMBL" id="TMW63469.1"/>
    </source>
</evidence>
<dbReference type="Proteomes" id="UP000794436">
    <property type="component" value="Unassembled WGS sequence"/>
</dbReference>
<name>A0A8K1CI34_PYTOL</name>
<accession>A0A8K1CI34</accession>
<keyword evidence="3" id="KW-1185">Reference proteome</keyword>
<evidence type="ECO:0000313" key="3">
    <source>
        <dbReference type="Proteomes" id="UP000794436"/>
    </source>
</evidence>
<reference evidence="2" key="1">
    <citation type="submission" date="2019-03" db="EMBL/GenBank/DDBJ databases">
        <title>Long read genome sequence of the mycoparasitic Pythium oligandrum ATCC 38472 isolated from sugarbeet rhizosphere.</title>
        <authorList>
            <person name="Gaulin E."/>
        </authorList>
    </citation>
    <scope>NUCLEOTIDE SEQUENCE</scope>
    <source>
        <strain evidence="2">ATCC 38472_TT</strain>
    </source>
</reference>
<sequence length="136" mass="15530">MDETPSFDHHLYLNDGERGLFTEEQIIRDRQRVLLEKRERVAQVYKRAMRTLDLELQALDAALVQQSALDASAGHASKTEGSGLNAFERLVRSYKRPLFDGDLSFQRHELAFQPQSDHQATKKPKATNAEGSRILH</sequence>